<reference evidence="3 4" key="1">
    <citation type="submission" date="2024-01" db="EMBL/GenBank/DDBJ databases">
        <title>Description of Olsenella sp. nov., isolated from pig feces.</title>
        <authorList>
            <person name="Chang Y.-H."/>
        </authorList>
    </citation>
    <scope>NUCLEOTIDE SEQUENCE [LARGE SCALE GENOMIC DNA]</scope>
    <source>
        <strain evidence="3 4">YH-ols2223</strain>
    </source>
</reference>
<dbReference type="Proteomes" id="UP001332931">
    <property type="component" value="Unassembled WGS sequence"/>
</dbReference>
<dbReference type="SUPFAM" id="SSF53474">
    <property type="entry name" value="alpha/beta-Hydrolases"/>
    <property type="match status" value="1"/>
</dbReference>
<dbReference type="Gene3D" id="3.40.50.1820">
    <property type="entry name" value="alpha/beta hydrolase"/>
    <property type="match status" value="1"/>
</dbReference>
<dbReference type="GO" id="GO:0016787">
    <property type="term" value="F:hydrolase activity"/>
    <property type="evidence" value="ECO:0007669"/>
    <property type="project" value="UniProtKB-KW"/>
</dbReference>
<evidence type="ECO:0000259" key="2">
    <source>
        <dbReference type="Pfam" id="PF07859"/>
    </source>
</evidence>
<keyword evidence="1 3" id="KW-0378">Hydrolase</keyword>
<protein>
    <submittedName>
        <fullName evidence="3">Alpha/beta hydrolase</fullName>
    </submittedName>
</protein>
<keyword evidence="4" id="KW-1185">Reference proteome</keyword>
<dbReference type="PANTHER" id="PTHR48081:SF8">
    <property type="entry name" value="ALPHA_BETA HYDROLASE FOLD-3 DOMAIN-CONTAINING PROTEIN-RELATED"/>
    <property type="match status" value="1"/>
</dbReference>
<comment type="caution">
    <text evidence="3">The sequence shown here is derived from an EMBL/GenBank/DDBJ whole genome shotgun (WGS) entry which is preliminary data.</text>
</comment>
<proteinExistence type="predicted"/>
<feature type="domain" description="Alpha/beta hydrolase fold-3" evidence="2">
    <location>
        <begin position="110"/>
        <end position="308"/>
    </location>
</feature>
<dbReference type="InterPro" id="IPR013094">
    <property type="entry name" value="AB_hydrolase_3"/>
</dbReference>
<dbReference type="InterPro" id="IPR029058">
    <property type="entry name" value="AB_hydrolase_fold"/>
</dbReference>
<dbReference type="EMBL" id="JAZGJQ010000002">
    <property type="protein sequence ID" value="MEE6146897.1"/>
    <property type="molecule type" value="Genomic_DNA"/>
</dbReference>
<dbReference type="Pfam" id="PF07859">
    <property type="entry name" value="Abhydrolase_3"/>
    <property type="match status" value="1"/>
</dbReference>
<gene>
    <name evidence="3" type="ORF">VXJ25_02625</name>
</gene>
<evidence type="ECO:0000313" key="4">
    <source>
        <dbReference type="Proteomes" id="UP001332931"/>
    </source>
</evidence>
<dbReference type="InterPro" id="IPR050300">
    <property type="entry name" value="GDXG_lipolytic_enzyme"/>
</dbReference>
<dbReference type="RefSeq" id="WP_330957664.1">
    <property type="nucleotide sequence ID" value="NZ_JAZGJQ010000002.1"/>
</dbReference>
<evidence type="ECO:0000256" key="1">
    <source>
        <dbReference type="ARBA" id="ARBA00022801"/>
    </source>
</evidence>
<evidence type="ECO:0000313" key="3">
    <source>
        <dbReference type="EMBL" id="MEE6146897.1"/>
    </source>
</evidence>
<organism evidence="3 4">
    <name type="scientific">Olsenella absiana</name>
    <dbReference type="NCBI Taxonomy" id="3115222"/>
    <lineage>
        <taxon>Bacteria</taxon>
        <taxon>Bacillati</taxon>
        <taxon>Actinomycetota</taxon>
        <taxon>Coriobacteriia</taxon>
        <taxon>Coriobacteriales</taxon>
        <taxon>Atopobiaceae</taxon>
        <taxon>Olsenella</taxon>
    </lineage>
</organism>
<name>A0ABU7R8F9_9ACTN</name>
<accession>A0ABU7R8F9</accession>
<sequence length="363" mass="40230">MDLDKLDWRDDLKWSHPQLETMYGQMGGDIGYASVGLNDKLSDEERKKWADDTNEQLNALIPPMDPEYTRYFDVHGCPEEPDAPVFKLTVSIPKKPRTKRKNSAILIIPGGGLCLCMGATSPTEVFANRYGVPVATFEYRTVIDAPYPAALNDCFAAFLCLQEHAEELNINPDKIVLHGNSSGGHLSLALPHRLKKHGITCRGSVVWAPIIDDRPMYYSSKVESVFWGNGSAALSARQYLGDLCGSSHVPPEAMPGRATPEECVGLSPVFIHAMTEDTGLSAALHYCDTLSHAGVYNECHAWGGTNHLALSMNSLYGDLDNDESDYTKAFQAVLDHEFEDLFRYDLRRPWVKDMVEGTEADAE</sequence>
<dbReference type="PANTHER" id="PTHR48081">
    <property type="entry name" value="AB HYDROLASE SUPERFAMILY PROTEIN C4A8.06C"/>
    <property type="match status" value="1"/>
</dbReference>